<dbReference type="Proteomes" id="UP000799429">
    <property type="component" value="Unassembled WGS sequence"/>
</dbReference>
<keyword evidence="3" id="KW-1185">Reference proteome</keyword>
<sequence length="126" mass="14295">MKIPVLITLTSLLVATNGAAILPRKAPPKFMSFSFRTYKDNNYHVGHMRTEYVSKENFCYLIGDNKGKVSSIKFDNQFKGSCVFYKQRECKGDQSLKLLGSVPDLSEGDWSFWNDAIMSFKCFAGK</sequence>
<feature type="signal peptide" evidence="1">
    <location>
        <begin position="1"/>
        <end position="18"/>
    </location>
</feature>
<reference evidence="2" key="1">
    <citation type="journal article" date="2020" name="Stud. Mycol.">
        <title>101 Dothideomycetes genomes: a test case for predicting lifestyles and emergence of pathogens.</title>
        <authorList>
            <person name="Haridas S."/>
            <person name="Albert R."/>
            <person name="Binder M."/>
            <person name="Bloem J."/>
            <person name="Labutti K."/>
            <person name="Salamov A."/>
            <person name="Andreopoulos B."/>
            <person name="Baker S."/>
            <person name="Barry K."/>
            <person name="Bills G."/>
            <person name="Bluhm B."/>
            <person name="Cannon C."/>
            <person name="Castanera R."/>
            <person name="Culley D."/>
            <person name="Daum C."/>
            <person name="Ezra D."/>
            <person name="Gonzalez J."/>
            <person name="Henrissat B."/>
            <person name="Kuo A."/>
            <person name="Liang C."/>
            <person name="Lipzen A."/>
            <person name="Lutzoni F."/>
            <person name="Magnuson J."/>
            <person name="Mondo S."/>
            <person name="Nolan M."/>
            <person name="Ohm R."/>
            <person name="Pangilinan J."/>
            <person name="Park H.-J."/>
            <person name="Ramirez L."/>
            <person name="Alfaro M."/>
            <person name="Sun H."/>
            <person name="Tritt A."/>
            <person name="Yoshinaga Y."/>
            <person name="Zwiers L.-H."/>
            <person name="Turgeon B."/>
            <person name="Goodwin S."/>
            <person name="Spatafora J."/>
            <person name="Crous P."/>
            <person name="Grigoriev I."/>
        </authorList>
    </citation>
    <scope>NUCLEOTIDE SEQUENCE</scope>
    <source>
        <strain evidence="2">CBS 101060</strain>
    </source>
</reference>
<organism evidence="2 3">
    <name type="scientific">Patellaria atrata CBS 101060</name>
    <dbReference type="NCBI Taxonomy" id="1346257"/>
    <lineage>
        <taxon>Eukaryota</taxon>
        <taxon>Fungi</taxon>
        <taxon>Dikarya</taxon>
        <taxon>Ascomycota</taxon>
        <taxon>Pezizomycotina</taxon>
        <taxon>Dothideomycetes</taxon>
        <taxon>Dothideomycetes incertae sedis</taxon>
        <taxon>Patellariales</taxon>
        <taxon>Patellariaceae</taxon>
        <taxon>Patellaria</taxon>
    </lineage>
</organism>
<evidence type="ECO:0000313" key="2">
    <source>
        <dbReference type="EMBL" id="KAF2843740.1"/>
    </source>
</evidence>
<gene>
    <name evidence="2" type="ORF">M501DRAFT_985834</name>
</gene>
<dbReference type="AlphaFoldDB" id="A0A9P4SKW3"/>
<dbReference type="EMBL" id="MU006089">
    <property type="protein sequence ID" value="KAF2843740.1"/>
    <property type="molecule type" value="Genomic_DNA"/>
</dbReference>
<evidence type="ECO:0000256" key="1">
    <source>
        <dbReference type="SAM" id="SignalP"/>
    </source>
</evidence>
<protein>
    <submittedName>
        <fullName evidence="2">Uncharacterized protein</fullName>
    </submittedName>
</protein>
<name>A0A9P4SKW3_9PEZI</name>
<feature type="chain" id="PRO_5040341248" evidence="1">
    <location>
        <begin position="19"/>
        <end position="126"/>
    </location>
</feature>
<comment type="caution">
    <text evidence="2">The sequence shown here is derived from an EMBL/GenBank/DDBJ whole genome shotgun (WGS) entry which is preliminary data.</text>
</comment>
<dbReference type="Gene3D" id="2.60.20.10">
    <property type="entry name" value="Crystallins"/>
    <property type="match status" value="1"/>
</dbReference>
<evidence type="ECO:0000313" key="3">
    <source>
        <dbReference type="Proteomes" id="UP000799429"/>
    </source>
</evidence>
<accession>A0A9P4SKW3</accession>
<proteinExistence type="predicted"/>
<keyword evidence="1" id="KW-0732">Signal</keyword>